<proteinExistence type="predicted"/>
<dbReference type="AlphaFoldDB" id="I0YTL2"/>
<dbReference type="Proteomes" id="UP000007264">
    <property type="component" value="Unassembled WGS sequence"/>
</dbReference>
<protein>
    <submittedName>
        <fullName evidence="1">Uncharacterized protein</fullName>
    </submittedName>
</protein>
<sequence length="52" mass="5770">MRIGILLSSQEAVLRFYIVDKSVSEQKLSKTVCCTTIGNYQRNVLACECVSA</sequence>
<reference evidence="1 2" key="1">
    <citation type="journal article" date="2012" name="Genome Biol.">
        <title>The genome of the polar eukaryotic microalga coccomyxa subellipsoidea reveals traits of cold adaptation.</title>
        <authorList>
            <person name="Blanc G."/>
            <person name="Agarkova I."/>
            <person name="Grimwood J."/>
            <person name="Kuo A."/>
            <person name="Brueggeman A."/>
            <person name="Dunigan D."/>
            <person name="Gurnon J."/>
            <person name="Ladunga I."/>
            <person name="Lindquist E."/>
            <person name="Lucas S."/>
            <person name="Pangilinan J."/>
            <person name="Proschold T."/>
            <person name="Salamov A."/>
            <person name="Schmutz J."/>
            <person name="Weeks D."/>
            <person name="Yamada T."/>
            <person name="Claverie J.M."/>
            <person name="Grigoriev I."/>
            <person name="Van Etten J."/>
            <person name="Lomsadze A."/>
            <person name="Borodovsky M."/>
        </authorList>
    </citation>
    <scope>NUCLEOTIDE SEQUENCE [LARGE SCALE GENOMIC DNA]</scope>
    <source>
        <strain evidence="1 2">C-169</strain>
    </source>
</reference>
<keyword evidence="2" id="KW-1185">Reference proteome</keyword>
<dbReference type="EMBL" id="AGSI01000011">
    <property type="protein sequence ID" value="EIE21731.1"/>
    <property type="molecule type" value="Genomic_DNA"/>
</dbReference>
<comment type="caution">
    <text evidence="1">The sequence shown here is derived from an EMBL/GenBank/DDBJ whole genome shotgun (WGS) entry which is preliminary data.</text>
</comment>
<evidence type="ECO:0000313" key="2">
    <source>
        <dbReference type="Proteomes" id="UP000007264"/>
    </source>
</evidence>
<evidence type="ECO:0000313" key="1">
    <source>
        <dbReference type="EMBL" id="EIE21731.1"/>
    </source>
</evidence>
<dbReference type="RefSeq" id="XP_005646275.1">
    <property type="nucleotide sequence ID" value="XM_005646218.1"/>
</dbReference>
<name>I0YTL2_COCSC</name>
<accession>I0YTL2</accession>
<dbReference type="KEGG" id="csl:COCSUDRAFT_33539"/>
<organism evidence="1 2">
    <name type="scientific">Coccomyxa subellipsoidea (strain C-169)</name>
    <name type="common">Green microalga</name>
    <dbReference type="NCBI Taxonomy" id="574566"/>
    <lineage>
        <taxon>Eukaryota</taxon>
        <taxon>Viridiplantae</taxon>
        <taxon>Chlorophyta</taxon>
        <taxon>core chlorophytes</taxon>
        <taxon>Trebouxiophyceae</taxon>
        <taxon>Trebouxiophyceae incertae sedis</taxon>
        <taxon>Coccomyxaceae</taxon>
        <taxon>Coccomyxa</taxon>
        <taxon>Coccomyxa subellipsoidea</taxon>
    </lineage>
</organism>
<dbReference type="GeneID" id="17039721"/>
<gene>
    <name evidence="1" type="ORF">COCSUDRAFT_33539</name>
</gene>